<dbReference type="SUPFAM" id="SSF54373">
    <property type="entry name" value="FAD-linked reductases, C-terminal domain"/>
    <property type="match status" value="1"/>
</dbReference>
<dbReference type="Pfam" id="PF01266">
    <property type="entry name" value="DAO"/>
    <property type="match status" value="1"/>
</dbReference>
<evidence type="ECO:0000256" key="1">
    <source>
        <dbReference type="ARBA" id="ARBA00023002"/>
    </source>
</evidence>
<organism evidence="3 4">
    <name type="scientific">Neoaquamicrobium microcysteis</name>
    <dbReference type="NCBI Taxonomy" id="2682781"/>
    <lineage>
        <taxon>Bacteria</taxon>
        <taxon>Pseudomonadati</taxon>
        <taxon>Pseudomonadota</taxon>
        <taxon>Alphaproteobacteria</taxon>
        <taxon>Hyphomicrobiales</taxon>
        <taxon>Phyllobacteriaceae</taxon>
        <taxon>Neoaquamicrobium</taxon>
    </lineage>
</organism>
<dbReference type="Gene3D" id="3.30.9.10">
    <property type="entry name" value="D-Amino Acid Oxidase, subunit A, domain 2"/>
    <property type="match status" value="1"/>
</dbReference>
<dbReference type="SUPFAM" id="SSF51905">
    <property type="entry name" value="FAD/NAD(P)-binding domain"/>
    <property type="match status" value="1"/>
</dbReference>
<dbReference type="InterPro" id="IPR036188">
    <property type="entry name" value="FAD/NAD-bd_sf"/>
</dbReference>
<dbReference type="EMBL" id="VSZS01000068">
    <property type="protein sequence ID" value="TYR29693.1"/>
    <property type="molecule type" value="Genomic_DNA"/>
</dbReference>
<dbReference type="PANTHER" id="PTHR13847:SF289">
    <property type="entry name" value="GLYCINE OXIDASE"/>
    <property type="match status" value="1"/>
</dbReference>
<reference evidence="3 4" key="1">
    <citation type="submission" date="2019-08" db="EMBL/GenBank/DDBJ databases">
        <authorList>
            <person name="Seo Y.L."/>
        </authorList>
    </citation>
    <scope>NUCLEOTIDE SEQUENCE [LARGE SCALE GENOMIC DNA]</scope>
    <source>
        <strain evidence="3 4">MaA-C15</strain>
    </source>
</reference>
<dbReference type="GO" id="GO:0005737">
    <property type="term" value="C:cytoplasm"/>
    <property type="evidence" value="ECO:0007669"/>
    <property type="project" value="TreeGrafter"/>
</dbReference>
<dbReference type="GO" id="GO:0016491">
    <property type="term" value="F:oxidoreductase activity"/>
    <property type="evidence" value="ECO:0007669"/>
    <property type="project" value="UniProtKB-KW"/>
</dbReference>
<feature type="domain" description="FAD dependent oxidoreductase" evidence="2">
    <location>
        <begin position="4"/>
        <end position="395"/>
    </location>
</feature>
<evidence type="ECO:0000313" key="4">
    <source>
        <dbReference type="Proteomes" id="UP000323258"/>
    </source>
</evidence>
<dbReference type="Proteomes" id="UP000323258">
    <property type="component" value="Unassembled WGS sequence"/>
</dbReference>
<comment type="caution">
    <text evidence="3">The sequence shown here is derived from an EMBL/GenBank/DDBJ whole genome shotgun (WGS) entry which is preliminary data.</text>
</comment>
<dbReference type="AlphaFoldDB" id="A0A5D4GP09"/>
<keyword evidence="4" id="KW-1185">Reference proteome</keyword>
<evidence type="ECO:0000313" key="3">
    <source>
        <dbReference type="EMBL" id="TYR29693.1"/>
    </source>
</evidence>
<dbReference type="RefSeq" id="WP_148917001.1">
    <property type="nucleotide sequence ID" value="NZ_VSZS01000068.1"/>
</dbReference>
<protein>
    <submittedName>
        <fullName evidence="3">FAD-binding oxidoreductase</fullName>
    </submittedName>
</protein>
<evidence type="ECO:0000259" key="2">
    <source>
        <dbReference type="Pfam" id="PF01266"/>
    </source>
</evidence>
<dbReference type="InterPro" id="IPR006076">
    <property type="entry name" value="FAD-dep_OxRdtase"/>
</dbReference>
<accession>A0A5D4GP09</accession>
<reference evidence="3 4" key="2">
    <citation type="submission" date="2019-09" db="EMBL/GenBank/DDBJ databases">
        <title>Mesorhizobium sp. MaA-C15 isolated from Microcystis aeruginosa.</title>
        <authorList>
            <person name="Jeong S.E."/>
            <person name="Jin H.M."/>
            <person name="Jeon C.O."/>
        </authorList>
    </citation>
    <scope>NUCLEOTIDE SEQUENCE [LARGE SCALE GENOMIC DNA]</scope>
    <source>
        <strain evidence="3 4">MaA-C15</strain>
    </source>
</reference>
<dbReference type="PANTHER" id="PTHR13847">
    <property type="entry name" value="SARCOSINE DEHYDROGENASE-RELATED"/>
    <property type="match status" value="1"/>
</dbReference>
<keyword evidence="1" id="KW-0560">Oxidoreductase</keyword>
<dbReference type="OrthoDB" id="9805337at2"/>
<proteinExistence type="predicted"/>
<sequence length="415" mass="45125">MRVDILVLGAGAVGTATALQLQRRGMQVALVDRRDPGEETSFGNAGLIERSTIEPYGFPRSLRKLARYAFNNRSDMRYDLTHLPRIAPWLARYWWHSAPGRLAASAAALRPLIAASLSTHQELAELSDAQPLFRKTGWIELTQSPAAAAEAKTSMERRRVHGVTGVLLGRDALAALEPALSPRVEGAVHWLDPWSVSDPGALVKAHAAAFVKLGGSLLRGDAATVRQENGNWRVTTEGGDVTASQVVVALGPWSGAFARRLGYRVPMAIKRGYHMHYALDDGAEIRHTILDEEGGYVLAPMARGLRLTTGAEFAPFDAPANTIQLDRAERIARRLVPSLGRRLDPAPWLGRRPCLPDMRPIIGPAPRHDGLWFSFGHAHHGLTLGPVSGLLLSQMIAGDAPMTDPTPFGIERFDS</sequence>
<name>A0A5D4GP09_9HYPH</name>
<dbReference type="Gene3D" id="3.50.50.60">
    <property type="entry name" value="FAD/NAD(P)-binding domain"/>
    <property type="match status" value="2"/>
</dbReference>
<gene>
    <name evidence="3" type="ORF">FY036_22885</name>
</gene>